<dbReference type="EMBL" id="CAAHCZ010000001">
    <property type="protein sequence ID" value="VGL96928.1"/>
    <property type="molecule type" value="Genomic_DNA"/>
</dbReference>
<reference evidence="1" key="1">
    <citation type="submission" date="2019-03" db="EMBL/GenBank/DDBJ databases">
        <authorList>
            <consortium name="Pathogen Informatics"/>
        </authorList>
    </citation>
    <scope>NUCLEOTIDE SEQUENCE</scope>
    <source>
        <strain evidence="1">5012STDY7626466</strain>
    </source>
</reference>
<organism evidence="1">
    <name type="scientific">Klebsiella pneumoniae</name>
    <dbReference type="NCBI Taxonomy" id="573"/>
    <lineage>
        <taxon>Bacteria</taxon>
        <taxon>Pseudomonadati</taxon>
        <taxon>Pseudomonadota</taxon>
        <taxon>Gammaproteobacteria</taxon>
        <taxon>Enterobacterales</taxon>
        <taxon>Enterobacteriaceae</taxon>
        <taxon>Klebsiella/Raoultella group</taxon>
        <taxon>Klebsiella</taxon>
        <taxon>Klebsiella pneumoniae complex</taxon>
    </lineage>
</organism>
<sequence>MSRKDIRLERKSAKAEKRREKSVRLAASFQNLAVKNQPKVAFLPDLEKIPIIGSSFGTLDVPKQPVANESGSRFGRLMTWCARHADVNGQWEWGELRQWNEGEWDDPIILGMNALQGLDWQEIQKMASGERHLMHHDHDITDLCDEAVARWMDLGYEQFDTIFRFRLGNTRRAWGIELHGHFYLIWYERKHKIYPTSEP</sequence>
<gene>
    <name evidence="1" type="ORF">SAMEA4873656_01509</name>
</gene>
<name>A0A486R5S7_KLEPN</name>
<protein>
    <submittedName>
        <fullName evidence="1">Uncharacterized protein</fullName>
    </submittedName>
</protein>
<proteinExistence type="predicted"/>
<evidence type="ECO:0000313" key="1">
    <source>
        <dbReference type="EMBL" id="VGL96928.1"/>
    </source>
</evidence>
<accession>A0A486R5S7</accession>
<dbReference type="AlphaFoldDB" id="A0A486R5S7"/>
<dbReference type="RefSeq" id="WP_049156495.1">
    <property type="nucleotide sequence ID" value="NZ_BIHX01000002.1"/>
</dbReference>